<feature type="topological domain" description="Perinuclear space" evidence="9">
    <location>
        <begin position="423"/>
        <end position="452"/>
    </location>
</feature>
<dbReference type="PANTHER" id="PTHR14514:SF3">
    <property type="entry name" value="NESPRIN-1"/>
    <property type="match status" value="1"/>
</dbReference>
<feature type="coiled-coil region" evidence="10">
    <location>
        <begin position="101"/>
        <end position="167"/>
    </location>
</feature>
<comment type="similarity">
    <text evidence="1">Belongs to the nesprin family.</text>
</comment>
<feature type="transmembrane region" description="Helical" evidence="12">
    <location>
        <begin position="395"/>
        <end position="420"/>
    </location>
</feature>
<dbReference type="Proteomes" id="UP000261560">
    <property type="component" value="Unplaced"/>
</dbReference>
<dbReference type="GeneTree" id="ENSGT00940000154481"/>
<evidence type="ECO:0000256" key="12">
    <source>
        <dbReference type="SAM" id="Phobius"/>
    </source>
</evidence>
<accession>A0A3B3BUV8</accession>
<dbReference type="GO" id="GO:0005640">
    <property type="term" value="C:nuclear outer membrane"/>
    <property type="evidence" value="ECO:0007669"/>
    <property type="project" value="UniProtKB-SubCell"/>
</dbReference>
<dbReference type="Pfam" id="PF10541">
    <property type="entry name" value="KASH"/>
    <property type="match status" value="1"/>
</dbReference>
<dbReference type="Pfam" id="PF00435">
    <property type="entry name" value="Spectrin"/>
    <property type="match status" value="1"/>
</dbReference>
<keyword evidence="3 9" id="KW-0812">Transmembrane</keyword>
<feature type="compositionally biased region" description="Polar residues" evidence="11">
    <location>
        <begin position="341"/>
        <end position="355"/>
    </location>
</feature>
<comment type="subcellular location">
    <subcellularLocation>
        <location evidence="8">Nucleus outer membrane</location>
        <topology evidence="8">Single-pass type IV membrane protein</topology>
    </subcellularLocation>
</comment>
<evidence type="ECO:0000256" key="6">
    <source>
        <dbReference type="ARBA" id="ARBA00023136"/>
    </source>
</evidence>
<evidence type="ECO:0000256" key="1">
    <source>
        <dbReference type="ARBA" id="ARBA00008619"/>
    </source>
</evidence>
<feature type="compositionally biased region" description="Low complexity" evidence="11">
    <location>
        <begin position="376"/>
        <end position="385"/>
    </location>
</feature>
<proteinExistence type="inferred from homology"/>
<evidence type="ECO:0000256" key="5">
    <source>
        <dbReference type="ARBA" id="ARBA00022989"/>
    </source>
</evidence>
<feature type="topological domain" description="Cytoplasmic" evidence="9">
    <location>
        <begin position="1"/>
        <end position="401"/>
    </location>
</feature>
<feature type="coiled-coil region" evidence="10">
    <location>
        <begin position="195"/>
        <end position="229"/>
    </location>
</feature>
<evidence type="ECO:0000256" key="10">
    <source>
        <dbReference type="SAM" id="Coils"/>
    </source>
</evidence>
<keyword evidence="5 12" id="KW-1133">Transmembrane helix</keyword>
<feature type="domain" description="KASH" evidence="13">
    <location>
        <begin position="393"/>
        <end position="452"/>
    </location>
</feature>
<evidence type="ECO:0000313" key="14">
    <source>
        <dbReference type="Ensembl" id="ENSOMEP00000008833.1"/>
    </source>
</evidence>
<evidence type="ECO:0000256" key="9">
    <source>
        <dbReference type="PROSITE-ProRule" id="PRU00385"/>
    </source>
</evidence>
<protein>
    <recommendedName>
        <fullName evidence="13">KASH domain-containing protein</fullName>
    </recommendedName>
</protein>
<dbReference type="Ensembl" id="ENSOMET00000001785.1">
    <property type="protein sequence ID" value="ENSOMEP00000008833.1"/>
    <property type="gene ID" value="ENSOMEG00000000242.1"/>
</dbReference>
<sequence>SLATDMRLENSLRQLDQALDAGRHHLQKREASASPDSTYMGYMRLMGDCRDNLDALKRAEEELTEDEEDTQGLTNPAVQDAQSAGVIERWELIQAQSLSEKHRHKQNLQQWQQLISDLQTMRAWLGQSELELGQLRAHSLSTDINTIQQRIRKLRELQKNLDAHKSEVLSINLSSSDFLQSHPDSEEACELRDRLKEMNSRWERLGASLENWREELQRALLQCQEFHEMSHGLLLWLENIDRRRNQVVPLPQKADRETLQALHKTLMKIKLELLDSRQKVSSLQELSAQLLQNQRQGSECLEAQEKVHVIWNRMRLLQREVNADLEQLERRMEAADAEKVQTANTSPRAKSSQTHPGPPESCPRHSRSAGAAGCVSSPSDLPDAVSSSSSSSSSFLLRVFRAALPVHLLLLLLIGLACLVPMTEQDYSCHHANNFARSFHPMLHYTNGPPPI</sequence>
<dbReference type="SMART" id="SM00150">
    <property type="entry name" value="SPEC"/>
    <property type="match status" value="2"/>
</dbReference>
<keyword evidence="2" id="KW-0597">Phosphoprotein</keyword>
<dbReference type="Gene3D" id="1.20.58.60">
    <property type="match status" value="2"/>
</dbReference>
<evidence type="ECO:0000256" key="8">
    <source>
        <dbReference type="ARBA" id="ARBA00046312"/>
    </source>
</evidence>
<evidence type="ECO:0000313" key="15">
    <source>
        <dbReference type="Proteomes" id="UP000261560"/>
    </source>
</evidence>
<dbReference type="SUPFAM" id="SSF46966">
    <property type="entry name" value="Spectrin repeat"/>
    <property type="match status" value="2"/>
</dbReference>
<keyword evidence="15" id="KW-1185">Reference proteome</keyword>
<feature type="region of interest" description="Disordered" evidence="11">
    <location>
        <begin position="333"/>
        <end position="385"/>
    </location>
</feature>
<dbReference type="PaxDb" id="30732-ENSOMEP00000008833"/>
<keyword evidence="7" id="KW-0539">Nucleus</keyword>
<dbReference type="FunFam" id="1.20.58.60:FF:000126">
    <property type="entry name" value="Spectrin repeat containing, nuclear envelope 1a"/>
    <property type="match status" value="1"/>
</dbReference>
<dbReference type="SMART" id="SM01249">
    <property type="entry name" value="KASH"/>
    <property type="match status" value="1"/>
</dbReference>
<dbReference type="AlphaFoldDB" id="A0A3B3BUV8"/>
<evidence type="ECO:0000256" key="4">
    <source>
        <dbReference type="ARBA" id="ARBA00022737"/>
    </source>
</evidence>
<reference evidence="14" key="2">
    <citation type="submission" date="2025-09" db="UniProtKB">
        <authorList>
            <consortium name="Ensembl"/>
        </authorList>
    </citation>
    <scope>IDENTIFICATION</scope>
</reference>
<evidence type="ECO:0000256" key="2">
    <source>
        <dbReference type="ARBA" id="ARBA00022553"/>
    </source>
</evidence>
<dbReference type="PROSITE" id="PS51049">
    <property type="entry name" value="KASH"/>
    <property type="match status" value="1"/>
</dbReference>
<evidence type="ECO:0000256" key="3">
    <source>
        <dbReference type="ARBA" id="ARBA00022692"/>
    </source>
</evidence>
<evidence type="ECO:0000256" key="11">
    <source>
        <dbReference type="SAM" id="MobiDB-lite"/>
    </source>
</evidence>
<keyword evidence="4" id="KW-0677">Repeat</keyword>
<dbReference type="PANTHER" id="PTHR14514">
    <property type="entry name" value="PKA ANCHORING PROTEIN"/>
    <property type="match status" value="1"/>
</dbReference>
<dbReference type="InterPro" id="IPR018159">
    <property type="entry name" value="Spectrin/alpha-actinin"/>
</dbReference>
<keyword evidence="10" id="KW-0175">Coiled coil</keyword>
<keyword evidence="6 9" id="KW-0472">Membrane</keyword>
<evidence type="ECO:0000259" key="13">
    <source>
        <dbReference type="PROSITE" id="PS51049"/>
    </source>
</evidence>
<dbReference type="STRING" id="30732.ENSOMEP00000008833"/>
<dbReference type="OMA" id="RILINVC"/>
<dbReference type="CDD" id="cd00176">
    <property type="entry name" value="SPEC"/>
    <property type="match status" value="1"/>
</dbReference>
<dbReference type="InterPro" id="IPR012315">
    <property type="entry name" value="KASH"/>
</dbReference>
<reference evidence="14" key="1">
    <citation type="submission" date="2025-08" db="UniProtKB">
        <authorList>
            <consortium name="Ensembl"/>
        </authorList>
    </citation>
    <scope>IDENTIFICATION</scope>
</reference>
<name>A0A3B3BUV8_ORYME</name>
<dbReference type="InterPro" id="IPR002017">
    <property type="entry name" value="Spectrin_repeat"/>
</dbReference>
<organism evidence="14 15">
    <name type="scientific">Oryzias melastigma</name>
    <name type="common">Marine medaka</name>
    <dbReference type="NCBI Taxonomy" id="30732"/>
    <lineage>
        <taxon>Eukaryota</taxon>
        <taxon>Metazoa</taxon>
        <taxon>Chordata</taxon>
        <taxon>Craniata</taxon>
        <taxon>Vertebrata</taxon>
        <taxon>Euteleostomi</taxon>
        <taxon>Actinopterygii</taxon>
        <taxon>Neopterygii</taxon>
        <taxon>Teleostei</taxon>
        <taxon>Neoteleostei</taxon>
        <taxon>Acanthomorphata</taxon>
        <taxon>Ovalentaria</taxon>
        <taxon>Atherinomorphae</taxon>
        <taxon>Beloniformes</taxon>
        <taxon>Adrianichthyidae</taxon>
        <taxon>Oryziinae</taxon>
        <taxon>Oryzias</taxon>
    </lineage>
</organism>
<evidence type="ECO:0000256" key="7">
    <source>
        <dbReference type="ARBA" id="ARBA00023242"/>
    </source>
</evidence>